<keyword evidence="3" id="KW-1185">Reference proteome</keyword>
<gene>
    <name evidence="2" type="ORF">ID47_04510</name>
</gene>
<proteinExistence type="predicted"/>
<dbReference type="InterPro" id="IPR026487">
    <property type="entry name" value="CHP04141"/>
</dbReference>
<dbReference type="AlphaFoldDB" id="A0A077AX12"/>
<evidence type="ECO:0000256" key="1">
    <source>
        <dbReference type="SAM" id="MobiDB-lite"/>
    </source>
</evidence>
<dbReference type="KEGG" id="paca:ID47_04510"/>
<reference evidence="2 3" key="1">
    <citation type="submission" date="2014-07" db="EMBL/GenBank/DDBJ databases">
        <title>Comparative genomic insights into amoeba endosymbionts belonging to the families of Holosporaceae and Candidatus Midichloriaceae within Rickettsiales.</title>
        <authorList>
            <person name="Wang Z."/>
            <person name="Wu M."/>
        </authorList>
    </citation>
    <scope>NUCLEOTIDE SEQUENCE [LARGE SCALE GENOMIC DNA]</scope>
    <source>
        <strain evidence="2">PRA3</strain>
    </source>
</reference>
<dbReference type="Pfam" id="PF19614">
    <property type="entry name" value="DUF6119"/>
    <property type="match status" value="1"/>
</dbReference>
<sequence length="349" mass="38824">MRYVKFTIITLSFMMQIIGRQPCLAAEKGKEISDLGEGAPSSSSLEDGKEEFSLDLALENFMKEEPNQARKRSLSISESTSTNSKTTKKQKTSQKSSFRVALIKANILSYKDIIRKYDEIFKKGDRSGSSTSDHENELGEDELNLGVLEGEDIENSEIILTQHTIKDGIAGTIFLKRERVKAAPWVDSILDHIATDGEDKTLPLPLSGNAYKIDSAIIFIEANTRIFAIPLGNGYRLLNSDSIEQDFGLKVALNAVDTSKIRELGSQTISYNPRATVTTYNMPVDLNQFAVDANSLVKTISADVSKGEDGITYRMVSYGAYVQVGRKLEIDRLPDLCLELLEYDQKKRL</sequence>
<protein>
    <submittedName>
        <fullName evidence="2">Uncharacterized protein</fullName>
    </submittedName>
</protein>
<dbReference type="RefSeq" id="WP_038464239.1">
    <property type="nucleotide sequence ID" value="NZ_CP008941.1"/>
</dbReference>
<feature type="region of interest" description="Disordered" evidence="1">
    <location>
        <begin position="65"/>
        <end position="92"/>
    </location>
</feature>
<dbReference type="OrthoDB" id="6401683at2"/>
<organism evidence="2 3">
    <name type="scientific">Candidatus Odyssella acanthamoebae</name>
    <dbReference type="NCBI Taxonomy" id="91604"/>
    <lineage>
        <taxon>Bacteria</taxon>
        <taxon>Pseudomonadati</taxon>
        <taxon>Pseudomonadota</taxon>
        <taxon>Alphaproteobacteria</taxon>
        <taxon>Holosporales</taxon>
        <taxon>Candidatus Paracaedibacteraceae</taxon>
        <taxon>Candidatus Odyssella</taxon>
    </lineage>
</organism>
<name>A0A077AX12_9PROT</name>
<accession>A0A077AX12</accession>
<dbReference type="EMBL" id="CP008941">
    <property type="protein sequence ID" value="AIK96163.1"/>
    <property type="molecule type" value="Genomic_DNA"/>
</dbReference>
<dbReference type="Proteomes" id="UP000028926">
    <property type="component" value="Chromosome"/>
</dbReference>
<dbReference type="HOGENOM" id="CLU_793864_0_0_5"/>
<evidence type="ECO:0000313" key="2">
    <source>
        <dbReference type="EMBL" id="AIK96163.1"/>
    </source>
</evidence>
<feature type="compositionally biased region" description="Low complexity" evidence="1">
    <location>
        <begin position="74"/>
        <end position="85"/>
    </location>
</feature>
<dbReference type="STRING" id="91604.ID47_04510"/>
<dbReference type="NCBIfam" id="TIGR04141">
    <property type="entry name" value="TIGR04141 family sporadically distributed protein"/>
    <property type="match status" value="1"/>
</dbReference>
<evidence type="ECO:0000313" key="3">
    <source>
        <dbReference type="Proteomes" id="UP000028926"/>
    </source>
</evidence>